<feature type="domain" description="Macro" evidence="2">
    <location>
        <begin position="1"/>
        <end position="153"/>
    </location>
</feature>
<dbReference type="CDD" id="cd02901">
    <property type="entry name" value="Macro_Poa1p-like"/>
    <property type="match status" value="1"/>
</dbReference>
<gene>
    <name evidence="3" type="ORF">YZ36_08005</name>
</gene>
<evidence type="ECO:0000256" key="1">
    <source>
        <dbReference type="ARBA" id="ARBA00035885"/>
    </source>
</evidence>
<dbReference type="Gene3D" id="3.40.220.10">
    <property type="entry name" value="Leucine Aminopeptidase, subunit E, domain 1"/>
    <property type="match status" value="1"/>
</dbReference>
<organism evidence="3 4">
    <name type="scientific">Campylobacter lari</name>
    <dbReference type="NCBI Taxonomy" id="201"/>
    <lineage>
        <taxon>Bacteria</taxon>
        <taxon>Pseudomonadati</taxon>
        <taxon>Campylobacterota</taxon>
        <taxon>Epsilonproteobacteria</taxon>
        <taxon>Campylobacterales</taxon>
        <taxon>Campylobacteraceae</taxon>
        <taxon>Campylobacter</taxon>
    </lineage>
</organism>
<reference evidence="3 4" key="1">
    <citation type="submission" date="2018-05" db="EMBL/GenBank/DDBJ databases">
        <authorList>
            <consortium name="PulseNet: The National Subtyping Network for Foodborne Disease Surveillance"/>
            <person name="Tarr C.L."/>
            <person name="Trees E."/>
            <person name="Katz L.S."/>
            <person name="Carleton-Romer H.A."/>
            <person name="Stroika S."/>
            <person name="Kucerova Z."/>
            <person name="Roache K.F."/>
            <person name="Sabol A.L."/>
            <person name="Besser J."/>
            <person name="Gerner-Smidt P."/>
        </authorList>
    </citation>
    <scope>NUCLEOTIDE SEQUENCE [LARGE SCALE GENOMIC DNA]</scope>
    <source>
        <strain evidence="3 4">20110455</strain>
    </source>
</reference>
<evidence type="ECO:0000313" key="3">
    <source>
        <dbReference type="EMBL" id="EAK0451895.1"/>
    </source>
</evidence>
<dbReference type="AlphaFoldDB" id="A0A825SMY4"/>
<evidence type="ECO:0000259" key="2">
    <source>
        <dbReference type="PROSITE" id="PS51154"/>
    </source>
</evidence>
<dbReference type="GO" id="GO:0140291">
    <property type="term" value="P:peptidyl-glutamate ADP-deribosylation"/>
    <property type="evidence" value="ECO:0007669"/>
    <property type="project" value="TreeGrafter"/>
</dbReference>
<dbReference type="InterPro" id="IPR002589">
    <property type="entry name" value="Macro_dom"/>
</dbReference>
<dbReference type="InterPro" id="IPR050892">
    <property type="entry name" value="ADP-ribose_metab_enzymes"/>
</dbReference>
<dbReference type="SUPFAM" id="SSF52949">
    <property type="entry name" value="Macro domain-like"/>
    <property type="match status" value="1"/>
</dbReference>
<dbReference type="Pfam" id="PF01661">
    <property type="entry name" value="Macro"/>
    <property type="match status" value="1"/>
</dbReference>
<dbReference type="SMART" id="SM00506">
    <property type="entry name" value="A1pp"/>
    <property type="match status" value="1"/>
</dbReference>
<evidence type="ECO:0000313" key="4">
    <source>
        <dbReference type="Proteomes" id="UP000405656"/>
    </source>
</evidence>
<dbReference type="EMBL" id="AACCWZ010000026">
    <property type="protein sequence ID" value="EAK0451895.1"/>
    <property type="molecule type" value="Genomic_DNA"/>
</dbReference>
<dbReference type="PANTHER" id="PTHR12521">
    <property type="entry name" value="PROTEIN C6ORF130"/>
    <property type="match status" value="1"/>
</dbReference>
<dbReference type="PANTHER" id="PTHR12521:SF0">
    <property type="entry name" value="ADP-RIBOSE GLYCOHYDROLASE OARD1"/>
    <property type="match status" value="1"/>
</dbReference>
<dbReference type="Proteomes" id="UP000405656">
    <property type="component" value="Unassembled WGS sequence"/>
</dbReference>
<comment type="caution">
    <text evidence="3">The sequence shown here is derived from an EMBL/GenBank/DDBJ whole genome shotgun (WGS) entry which is preliminary data.</text>
</comment>
<comment type="catalytic activity">
    <reaction evidence="1">
        <text>an N-(ADP-alpha-D-ribosyl)-thymidine in DNA + H2O = a thymidine in DNA + ADP-D-ribose</text>
        <dbReference type="Rhea" id="RHEA:71655"/>
        <dbReference type="Rhea" id="RHEA-COMP:13556"/>
        <dbReference type="Rhea" id="RHEA-COMP:18051"/>
        <dbReference type="ChEBI" id="CHEBI:15377"/>
        <dbReference type="ChEBI" id="CHEBI:57967"/>
        <dbReference type="ChEBI" id="CHEBI:137386"/>
        <dbReference type="ChEBI" id="CHEBI:191199"/>
    </reaction>
    <physiologicalReaction direction="left-to-right" evidence="1">
        <dbReference type="Rhea" id="RHEA:71656"/>
    </physiologicalReaction>
</comment>
<dbReference type="InterPro" id="IPR043472">
    <property type="entry name" value="Macro_dom-like"/>
</dbReference>
<dbReference type="PROSITE" id="PS51154">
    <property type="entry name" value="MACRO"/>
    <property type="match status" value="1"/>
</dbReference>
<proteinExistence type="predicted"/>
<dbReference type="RefSeq" id="WP_173788262.1">
    <property type="nucleotide sequence ID" value="NZ_JAAJTX010000025.1"/>
</dbReference>
<sequence>MGNIKYTIGDLLNSKQQGLVNTVNLNGLMGKGIAYQFKKKFPLNYEAYVKACKNKEINIGKVFIFEENGKTIINFPTKANWREKAKIEYIESGLKSLKNEIIQRNIKSIAIPPLGCGNGGLNWKDVKSLIETYLSDLSNNTSILIYEPINNFQSSQKISRPPKISASHYIFLEVMNGLKIKSESEFHKELIMQKAIFFLIFFSKKEFFKFESYKFGPYCHPIEIVRKDVTEYFEFHGYKKTKKDGKKISELMLKEIASKKNIEKIERIKNYIPMACEFCNSMKDIKQLEVVATILHILALHNKMSADDIVSFFLQKYPKKHPQSYDKKNILENIKWLISKKILKEDLFKKIYY</sequence>
<accession>A0A825SMY4</accession>
<name>A0A825SMY4_CAMLA</name>
<protein>
    <submittedName>
        <fullName evidence="3">Appr-1-p processing protein</fullName>
    </submittedName>
</protein>